<dbReference type="OrthoDB" id="6509606at2759"/>
<dbReference type="InterPro" id="IPR025476">
    <property type="entry name" value="Helitron_helicase-like"/>
</dbReference>
<evidence type="ECO:0000256" key="1">
    <source>
        <dbReference type="RuleBase" id="RU363044"/>
    </source>
</evidence>
<comment type="caution">
    <text evidence="6">The sequence shown here is derived from an EMBL/GenBank/DDBJ whole genome shotgun (WGS) entry which is preliminary data.</text>
</comment>
<dbReference type="Gene3D" id="3.40.50.300">
    <property type="entry name" value="P-loop containing nucleotide triphosphate hydrolases"/>
    <property type="match status" value="1"/>
</dbReference>
<feature type="compositionally biased region" description="Basic and acidic residues" evidence="2">
    <location>
        <begin position="1"/>
        <end position="22"/>
    </location>
</feature>
<comment type="similarity">
    <text evidence="1">Belongs to the helicase family.</text>
</comment>
<dbReference type="GO" id="GO:0043139">
    <property type="term" value="F:5'-3' DNA helicase activity"/>
    <property type="evidence" value="ECO:0007669"/>
    <property type="project" value="UniProtKB-EC"/>
</dbReference>
<evidence type="ECO:0000259" key="3">
    <source>
        <dbReference type="Pfam" id="PF05970"/>
    </source>
</evidence>
<dbReference type="GO" id="GO:0005524">
    <property type="term" value="F:ATP binding"/>
    <property type="evidence" value="ECO:0007669"/>
    <property type="project" value="UniProtKB-KW"/>
</dbReference>
<evidence type="ECO:0000259" key="4">
    <source>
        <dbReference type="Pfam" id="PF14214"/>
    </source>
</evidence>
<keyword evidence="1" id="KW-0227">DNA damage</keyword>
<keyword evidence="1" id="KW-0347">Helicase</keyword>
<dbReference type="GO" id="GO:0006281">
    <property type="term" value="P:DNA repair"/>
    <property type="evidence" value="ECO:0007669"/>
    <property type="project" value="UniProtKB-KW"/>
</dbReference>
<feature type="region of interest" description="Disordered" evidence="2">
    <location>
        <begin position="1"/>
        <end position="52"/>
    </location>
</feature>
<evidence type="ECO:0000313" key="7">
    <source>
        <dbReference type="Proteomes" id="UP000288716"/>
    </source>
</evidence>
<dbReference type="GO" id="GO:0000723">
    <property type="term" value="P:telomere maintenance"/>
    <property type="evidence" value="ECO:0007669"/>
    <property type="project" value="InterPro"/>
</dbReference>
<dbReference type="SUPFAM" id="SSF52540">
    <property type="entry name" value="P-loop containing nucleoside triphosphate hydrolases"/>
    <property type="match status" value="2"/>
</dbReference>
<proteinExistence type="inferred from homology"/>
<dbReference type="EMBL" id="NCKV01001716">
    <property type="protein sequence ID" value="RWS27879.1"/>
    <property type="molecule type" value="Genomic_DNA"/>
</dbReference>
<reference evidence="6 7" key="1">
    <citation type="journal article" date="2018" name="Gigascience">
        <title>Genomes of trombidid mites reveal novel predicted allergens and laterally-transferred genes associated with secondary metabolism.</title>
        <authorList>
            <person name="Dong X."/>
            <person name="Chaisiri K."/>
            <person name="Xia D."/>
            <person name="Armstrong S.D."/>
            <person name="Fang Y."/>
            <person name="Donnelly M.J."/>
            <person name="Kadowaki T."/>
            <person name="McGarry J.W."/>
            <person name="Darby A.C."/>
            <person name="Makepeace B.L."/>
        </authorList>
    </citation>
    <scope>NUCLEOTIDE SEQUENCE [LARGE SCALE GENOMIC DNA]</scope>
    <source>
        <strain evidence="6">UoL-UT</strain>
    </source>
</reference>
<feature type="domain" description="DNA helicase Pif1-like DEAD-box helicase" evidence="3">
    <location>
        <begin position="960"/>
        <end position="1165"/>
    </location>
</feature>
<comment type="catalytic activity">
    <reaction evidence="1">
        <text>ATP + H2O = ADP + phosphate + H(+)</text>
        <dbReference type="Rhea" id="RHEA:13065"/>
        <dbReference type="ChEBI" id="CHEBI:15377"/>
        <dbReference type="ChEBI" id="CHEBI:15378"/>
        <dbReference type="ChEBI" id="CHEBI:30616"/>
        <dbReference type="ChEBI" id="CHEBI:43474"/>
        <dbReference type="ChEBI" id="CHEBI:456216"/>
        <dbReference type="EC" id="5.6.2.3"/>
    </reaction>
</comment>
<accession>A0A443SK24</accession>
<gene>
    <name evidence="6" type="ORF">B4U80_03589</name>
</gene>
<sequence length="1332" mass="152059">MNSKVTRDNAKGTETGKAESSKRIALQKSQYEERNRDMRNKRRRETYANDPKPYVERVQNALKRKRSERETLILGSLTNVEHIDTLDIGDLVEICFHCNGLTFKNETGRSKNSCCHGGKIKANILNEYPTELRQMIFGVNEESRHFRDNIRRYNNAFAFASFNCTNVDIQQKGPYCMRIKGEANMQVTTSLLGKGIPRYAQIYIYDDDETSKFRMNNSLRETVVIKLQRIMANNPYALKYRQLNEVYKQTEVPTVTLNFLTFKGDDMRRYNEPLVNSIAAIITTNDGAIPENVDVKVFPKKDTECDFLSTTSQHSDPMLFPLIFPNGEHGWSHLMKTPNMKNISPLQFYSYRLTVRCNDSSPIFICGRLTQQYIINCYLTVESQRLKYLRFNQSNLRTECYQGIVDHIIRSDANTADISKLGNIYILPSTFQGSARQMQQLYQDAMAICRKIGRPDLFITMTCNPKWPEITRYLKTLPPGLTANDIPHFTSRLFYQKVSNLIKDLDSVFGTIKAYVYTIEFQKRGLPHVHLLVTLGQKLLNADDIDKFISAEIPNKEDNPLLWQKVMKHMLHGPHINGLPCFDSKKNLCSKNFPKPFITETDMTGSGFPKYKRRNNMQDRNTYPGRKETNVDNSMVVPYNPYLLMKYDCHINVEYCQSIMSIKYIHKYIHKGHDKAKIRVGADNDCSVTDEIQNFVDSRYLSAQESAWRLFELPMHGRSHSVERLPIHLPGMNRIIFQEGNEAHALAHQCHTKLTAYFELNKCDPEARSIKYEDIPLSYRWNNEKKIWQKRKRQISLVSRLVSVSSKAVELFHMKLLLRRIAGAQNFDDLKIVSNNTNATFKDAAIALGLVSCHTEMEDVLAEASSILMPQQLRHFFVYMLMGCANINGSDLWNKFKKHLSEDTSEDIALNQIANMLESENSTLESFGILKPNISHNPPSLCDGIFQEHQNSFEKLYSSLNNDQRNVFDSISAALDKNCCSNCFYIDGPGGVGKTYLYRCLMHYMNVKGKKVFTIAWTGIAAILLPSGRTAHKSFQLPLNIQESTTLYWNSKTKQIIQDTDVFIWDEASMIPAAALESIDIALRDICSKDKPFGGKLFLLGGDFRQILPVLKRAGKTQIINATIKHSSLWQNFISYSLSINMRAGPTQNRFAEWLLEIGNGNVESLLVTDELYSTDIVEEMYLNCDSSYPNQAILTPRNDDVAFLNKRILGQLKGDEIICEGIDRVLSRGTDMSDEGAELMYPIEYINSLMPSGFPPQKLVLKNDAIVMLIRNLCVSDGLCNGTRLLVKGVKKNVLCCEILTGDKKGSIVYIPRIKLDSILCNSKADVGKVN</sequence>
<evidence type="ECO:0000256" key="2">
    <source>
        <dbReference type="SAM" id="MobiDB-lite"/>
    </source>
</evidence>
<dbReference type="Pfam" id="PF05970">
    <property type="entry name" value="PIF1"/>
    <property type="match status" value="1"/>
</dbReference>
<keyword evidence="7" id="KW-1185">Reference proteome</keyword>
<evidence type="ECO:0000313" key="6">
    <source>
        <dbReference type="EMBL" id="RWS27879.1"/>
    </source>
</evidence>
<feature type="domain" description="Helitron helicase-like" evidence="4">
    <location>
        <begin position="348"/>
        <end position="533"/>
    </location>
</feature>
<keyword evidence="1" id="KW-0234">DNA repair</keyword>
<dbReference type="InterPro" id="IPR027417">
    <property type="entry name" value="P-loop_NTPase"/>
</dbReference>
<organism evidence="6 7">
    <name type="scientific">Leptotrombidium deliense</name>
    <dbReference type="NCBI Taxonomy" id="299467"/>
    <lineage>
        <taxon>Eukaryota</taxon>
        <taxon>Metazoa</taxon>
        <taxon>Ecdysozoa</taxon>
        <taxon>Arthropoda</taxon>
        <taxon>Chelicerata</taxon>
        <taxon>Arachnida</taxon>
        <taxon>Acari</taxon>
        <taxon>Acariformes</taxon>
        <taxon>Trombidiformes</taxon>
        <taxon>Prostigmata</taxon>
        <taxon>Anystina</taxon>
        <taxon>Parasitengona</taxon>
        <taxon>Trombiculoidea</taxon>
        <taxon>Trombiculidae</taxon>
        <taxon>Leptotrombidium</taxon>
    </lineage>
</organism>
<keyword evidence="1" id="KW-0067">ATP-binding</keyword>
<keyword evidence="1" id="KW-0233">DNA recombination</keyword>
<dbReference type="GO" id="GO:0016887">
    <property type="term" value="F:ATP hydrolysis activity"/>
    <property type="evidence" value="ECO:0007669"/>
    <property type="project" value="RHEA"/>
</dbReference>
<dbReference type="VEuPathDB" id="VectorBase:LDEU004161"/>
<dbReference type="Proteomes" id="UP000288716">
    <property type="component" value="Unassembled WGS sequence"/>
</dbReference>
<comment type="cofactor">
    <cofactor evidence="1">
        <name>Mg(2+)</name>
        <dbReference type="ChEBI" id="CHEBI:18420"/>
    </cofactor>
</comment>
<dbReference type="Pfam" id="PF21530">
    <property type="entry name" value="Pif1_2B_dom"/>
    <property type="match status" value="1"/>
</dbReference>
<protein>
    <recommendedName>
        <fullName evidence="1">ATP-dependent DNA helicase</fullName>
        <ecNumber evidence="1">5.6.2.3</ecNumber>
    </recommendedName>
</protein>
<keyword evidence="1" id="KW-0378">Hydrolase</keyword>
<dbReference type="PANTHER" id="PTHR10492:SF57">
    <property type="entry name" value="ATP-DEPENDENT DNA HELICASE"/>
    <property type="match status" value="1"/>
</dbReference>
<dbReference type="STRING" id="299467.A0A443SK24"/>
<dbReference type="Pfam" id="PF14214">
    <property type="entry name" value="Helitron_like_N"/>
    <property type="match status" value="1"/>
</dbReference>
<evidence type="ECO:0000259" key="5">
    <source>
        <dbReference type="Pfam" id="PF21530"/>
    </source>
</evidence>
<dbReference type="InterPro" id="IPR010285">
    <property type="entry name" value="DNA_helicase_pif1-like_DEAD"/>
</dbReference>
<dbReference type="EC" id="5.6.2.3" evidence="1"/>
<keyword evidence="1" id="KW-0547">Nucleotide-binding</keyword>
<dbReference type="GO" id="GO:0006310">
    <property type="term" value="P:DNA recombination"/>
    <property type="evidence" value="ECO:0007669"/>
    <property type="project" value="UniProtKB-KW"/>
</dbReference>
<dbReference type="InterPro" id="IPR049163">
    <property type="entry name" value="Pif1-like_2B_dom"/>
</dbReference>
<feature type="domain" description="DNA helicase Pif1-like 2B" evidence="5">
    <location>
        <begin position="1245"/>
        <end position="1289"/>
    </location>
</feature>
<name>A0A443SK24_9ACAR</name>
<dbReference type="PANTHER" id="PTHR10492">
    <property type="match status" value="1"/>
</dbReference>